<protein>
    <recommendedName>
        <fullName evidence="8 9">1,4-dihydroxy-2-naphthoate octaprenyltransferase</fullName>
        <shortName evidence="8">DHNA-octaprenyltransferase</shortName>
        <ecNumber evidence="8 9">2.5.1.74</ecNumber>
    </recommendedName>
</protein>
<evidence type="ECO:0000256" key="9">
    <source>
        <dbReference type="NCBIfam" id="TIGR00751"/>
    </source>
</evidence>
<evidence type="ECO:0000256" key="7">
    <source>
        <dbReference type="ARBA" id="ARBA00023136"/>
    </source>
</evidence>
<dbReference type="NCBIfam" id="TIGR00751">
    <property type="entry name" value="menA"/>
    <property type="match status" value="1"/>
</dbReference>
<name>A0A6J4U7J7_9BACT</name>
<dbReference type="GO" id="GO:0009234">
    <property type="term" value="P:menaquinone biosynthetic process"/>
    <property type="evidence" value="ECO:0007669"/>
    <property type="project" value="UniProtKB-UniRule"/>
</dbReference>
<evidence type="ECO:0000256" key="2">
    <source>
        <dbReference type="ARBA" id="ARBA00022428"/>
    </source>
</evidence>
<feature type="transmembrane region" description="Helical" evidence="8">
    <location>
        <begin position="44"/>
        <end position="61"/>
    </location>
</feature>
<dbReference type="Pfam" id="PF01040">
    <property type="entry name" value="UbiA"/>
    <property type="match status" value="1"/>
</dbReference>
<feature type="transmembrane region" description="Helical" evidence="8">
    <location>
        <begin position="143"/>
        <end position="161"/>
    </location>
</feature>
<feature type="transmembrane region" description="Helical" evidence="8">
    <location>
        <begin position="196"/>
        <end position="217"/>
    </location>
</feature>
<dbReference type="PIRSF" id="PIRSF005355">
    <property type="entry name" value="UBIAD1"/>
    <property type="match status" value="1"/>
</dbReference>
<comment type="pathway">
    <text evidence="8">Quinol/quinone metabolism; menaquinone biosynthesis; menaquinol from 1,4-dihydroxy-2-naphthoate: step 1/2.</text>
</comment>
<dbReference type="EMBL" id="CADCWL010000001">
    <property type="protein sequence ID" value="CAA9542043.1"/>
    <property type="molecule type" value="Genomic_DNA"/>
</dbReference>
<keyword evidence="7 8" id="KW-0472">Membrane</keyword>
<dbReference type="GO" id="GO:0042371">
    <property type="term" value="P:vitamin K biosynthetic process"/>
    <property type="evidence" value="ECO:0007669"/>
    <property type="project" value="TreeGrafter"/>
</dbReference>
<evidence type="ECO:0000256" key="1">
    <source>
        <dbReference type="ARBA" id="ARBA00004141"/>
    </source>
</evidence>
<feature type="transmembrane region" description="Helical" evidence="8">
    <location>
        <begin position="247"/>
        <end position="264"/>
    </location>
</feature>
<evidence type="ECO:0000256" key="8">
    <source>
        <dbReference type="HAMAP-Rule" id="MF_01937"/>
    </source>
</evidence>
<comment type="function">
    <text evidence="8">Conversion of 1,4-dihydroxy-2-naphthoate (DHNA) to demethylmenaquinone (DMK).</text>
</comment>
<feature type="transmembrane region" description="Helical" evidence="8">
    <location>
        <begin position="67"/>
        <end position="91"/>
    </location>
</feature>
<evidence type="ECO:0000256" key="5">
    <source>
        <dbReference type="ARBA" id="ARBA00022692"/>
    </source>
</evidence>
<reference evidence="10" key="1">
    <citation type="submission" date="2020-02" db="EMBL/GenBank/DDBJ databases">
        <authorList>
            <person name="Meier V. D."/>
        </authorList>
    </citation>
    <scope>NUCLEOTIDE SEQUENCE</scope>
    <source>
        <strain evidence="10">AVDCRST_MAG19</strain>
    </source>
</reference>
<dbReference type="UniPathway" id="UPA00079">
    <property type="reaction ID" value="UER00168"/>
</dbReference>
<organism evidence="10">
    <name type="scientific">uncultured Thermomicrobiales bacterium</name>
    <dbReference type="NCBI Taxonomy" id="1645740"/>
    <lineage>
        <taxon>Bacteria</taxon>
        <taxon>Pseudomonadati</taxon>
        <taxon>Thermomicrobiota</taxon>
        <taxon>Thermomicrobia</taxon>
        <taxon>Thermomicrobiales</taxon>
        <taxon>environmental samples</taxon>
    </lineage>
</organism>
<feature type="transmembrane region" description="Helical" evidence="8">
    <location>
        <begin position="168"/>
        <end position="190"/>
    </location>
</feature>
<sequence length="320" mass="32308">MTAERATPATAKAGANAIAGEGAVTRRGVPSARAAWLLAARPKTLPAAVAPVLVGTAVAIAEDGFVPLAALAALAVALLLQIAANLANDVFDFRRGADTAARLGPTRVTQSGLIAPGLVLAATAVVLAAAALCGLYLIGRGGWPIALLGLLALVSAVAYTGGPAPLGYLGLGDVFVFGFFGLVAVAGTAFVQTGRLSPLALAAAVPVGCLATAILVVNNLRDAITDRAAGKRTLAVRLGAARTRWEFASLVGVAYVAMPVGWTAGTFSGWWWLPWLSAPLAVSLVARLWTTHGAALNPLLGATARLELVFAVLLTGSIVL</sequence>
<accession>A0A6J4U7J7</accession>
<evidence type="ECO:0000256" key="6">
    <source>
        <dbReference type="ARBA" id="ARBA00022989"/>
    </source>
</evidence>
<dbReference type="InterPro" id="IPR026046">
    <property type="entry name" value="UBIAD1"/>
</dbReference>
<proteinExistence type="inferred from homology"/>
<evidence type="ECO:0000256" key="4">
    <source>
        <dbReference type="ARBA" id="ARBA00022679"/>
    </source>
</evidence>
<dbReference type="PANTHER" id="PTHR13929:SF0">
    <property type="entry name" value="UBIA PRENYLTRANSFERASE DOMAIN-CONTAINING PROTEIN 1"/>
    <property type="match status" value="1"/>
</dbReference>
<dbReference type="EC" id="2.5.1.74" evidence="8 9"/>
<dbReference type="InterPro" id="IPR004657">
    <property type="entry name" value="MenA"/>
</dbReference>
<keyword evidence="4 8" id="KW-0808">Transferase</keyword>
<dbReference type="Gene3D" id="1.10.357.140">
    <property type="entry name" value="UbiA prenyltransferase"/>
    <property type="match status" value="1"/>
</dbReference>
<keyword evidence="5 8" id="KW-0812">Transmembrane</keyword>
<gene>
    <name evidence="8" type="primary">menA</name>
    <name evidence="10" type="ORF">AVDCRST_MAG19-1613</name>
</gene>
<dbReference type="AlphaFoldDB" id="A0A6J4U7J7"/>
<keyword evidence="2 8" id="KW-0474">Menaquinone biosynthesis</keyword>
<comment type="catalytic activity">
    <reaction evidence="8">
        <text>an all-trans-polyprenyl diphosphate + 1,4-dihydroxy-2-naphthoate + H(+) = a 2-demethylmenaquinol + CO2 + diphosphate</text>
        <dbReference type="Rhea" id="RHEA:26478"/>
        <dbReference type="Rhea" id="RHEA-COMP:9563"/>
        <dbReference type="Rhea" id="RHEA-COMP:9564"/>
        <dbReference type="ChEBI" id="CHEBI:11173"/>
        <dbReference type="ChEBI" id="CHEBI:15378"/>
        <dbReference type="ChEBI" id="CHEBI:16526"/>
        <dbReference type="ChEBI" id="CHEBI:33019"/>
        <dbReference type="ChEBI" id="CHEBI:55437"/>
        <dbReference type="ChEBI" id="CHEBI:58914"/>
        <dbReference type="EC" id="2.5.1.74"/>
    </reaction>
</comment>
<dbReference type="GO" id="GO:0005886">
    <property type="term" value="C:plasma membrane"/>
    <property type="evidence" value="ECO:0007669"/>
    <property type="project" value="UniProtKB-SubCell"/>
</dbReference>
<comment type="subcellular location">
    <subcellularLocation>
        <location evidence="8">Cell membrane</location>
        <topology evidence="8">Multi-pass membrane protein</topology>
    </subcellularLocation>
    <subcellularLocation>
        <location evidence="1">Membrane</location>
        <topology evidence="1">Multi-pass membrane protein</topology>
    </subcellularLocation>
</comment>
<dbReference type="GO" id="GO:0046428">
    <property type="term" value="F:1,4-dihydroxy-2-naphthoate polyprenyltransferase activity"/>
    <property type="evidence" value="ECO:0007669"/>
    <property type="project" value="UniProtKB-UniRule"/>
</dbReference>
<dbReference type="NCBIfam" id="NF004751">
    <property type="entry name" value="PRK06080.1-3"/>
    <property type="match status" value="1"/>
</dbReference>
<comment type="similarity">
    <text evidence="8">Belongs to the MenA family. Type 1 subfamily.</text>
</comment>
<evidence type="ECO:0000313" key="10">
    <source>
        <dbReference type="EMBL" id="CAA9542043.1"/>
    </source>
</evidence>
<dbReference type="HAMAP" id="MF_01937">
    <property type="entry name" value="MenA_1"/>
    <property type="match status" value="1"/>
</dbReference>
<dbReference type="InterPro" id="IPR044878">
    <property type="entry name" value="UbiA_sf"/>
</dbReference>
<dbReference type="CDD" id="cd13962">
    <property type="entry name" value="PT_UbiA_UBIAD1"/>
    <property type="match status" value="1"/>
</dbReference>
<keyword evidence="6 8" id="KW-1133">Transmembrane helix</keyword>
<dbReference type="PANTHER" id="PTHR13929">
    <property type="entry name" value="1,4-DIHYDROXY-2-NAPHTHOATE OCTAPRENYLTRANSFERASE"/>
    <property type="match status" value="1"/>
</dbReference>
<dbReference type="InterPro" id="IPR000537">
    <property type="entry name" value="UbiA_prenyltransferase"/>
</dbReference>
<keyword evidence="3 8" id="KW-1003">Cell membrane</keyword>
<feature type="transmembrane region" description="Helical" evidence="8">
    <location>
        <begin position="112"/>
        <end position="137"/>
    </location>
</feature>
<evidence type="ECO:0000256" key="3">
    <source>
        <dbReference type="ARBA" id="ARBA00022475"/>
    </source>
</evidence>